<keyword evidence="9" id="KW-0807">Transducer</keyword>
<dbReference type="OMA" id="VCFFTTV"/>
<evidence type="ECO:0000259" key="11">
    <source>
        <dbReference type="PROSITE" id="PS50262"/>
    </source>
</evidence>
<protein>
    <recommendedName>
        <fullName evidence="11">G-protein coupled receptors family 1 profile domain-containing protein</fullName>
    </recommendedName>
</protein>
<keyword evidence="4" id="KW-0716">Sensory transduction</keyword>
<proteinExistence type="predicted"/>
<keyword evidence="3 10" id="KW-0812">Transmembrane</keyword>
<keyword evidence="2" id="KW-1003">Cell membrane</keyword>
<reference evidence="12" key="1">
    <citation type="submission" date="2025-08" db="UniProtKB">
        <authorList>
            <consortium name="Ensembl"/>
        </authorList>
    </citation>
    <scope>IDENTIFICATION</scope>
</reference>
<comment type="subcellular location">
    <subcellularLocation>
        <location evidence="1">Cell membrane</location>
        <topology evidence="1">Multi-pass membrane protein</topology>
    </subcellularLocation>
</comment>
<dbReference type="Gene3D" id="1.20.1070.10">
    <property type="entry name" value="Rhodopsin 7-helix transmembrane proteins"/>
    <property type="match status" value="1"/>
</dbReference>
<reference evidence="12" key="2">
    <citation type="submission" date="2025-09" db="UniProtKB">
        <authorList>
            <consortium name="Ensembl"/>
        </authorList>
    </citation>
    <scope>IDENTIFICATION</scope>
</reference>
<keyword evidence="4" id="KW-0552">Olfaction</keyword>
<dbReference type="InterPro" id="IPR017452">
    <property type="entry name" value="GPCR_Rhodpsn_7TM"/>
</dbReference>
<evidence type="ECO:0000256" key="8">
    <source>
        <dbReference type="ARBA" id="ARBA00023170"/>
    </source>
</evidence>
<evidence type="ECO:0000256" key="3">
    <source>
        <dbReference type="ARBA" id="ARBA00022692"/>
    </source>
</evidence>
<dbReference type="PROSITE" id="PS50262">
    <property type="entry name" value="G_PROTEIN_RECEP_F1_2"/>
    <property type="match status" value="1"/>
</dbReference>
<keyword evidence="6" id="KW-0297">G-protein coupled receptor</keyword>
<dbReference type="Proteomes" id="UP000694392">
    <property type="component" value="Unplaced"/>
</dbReference>
<feature type="domain" description="G-protein coupled receptors family 1 profile" evidence="11">
    <location>
        <begin position="44"/>
        <end position="96"/>
    </location>
</feature>
<evidence type="ECO:0000313" key="12">
    <source>
        <dbReference type="Ensembl" id="ENSSPUP00000015678.1"/>
    </source>
</evidence>
<keyword evidence="7 10" id="KW-0472">Membrane</keyword>
<dbReference type="SUPFAM" id="SSF81321">
    <property type="entry name" value="Family A G protein-coupled receptor-like"/>
    <property type="match status" value="1"/>
</dbReference>
<evidence type="ECO:0000256" key="4">
    <source>
        <dbReference type="ARBA" id="ARBA00022725"/>
    </source>
</evidence>
<evidence type="ECO:0000256" key="2">
    <source>
        <dbReference type="ARBA" id="ARBA00022475"/>
    </source>
</evidence>
<dbReference type="PRINTS" id="PR00237">
    <property type="entry name" value="GPCRRHODOPSN"/>
</dbReference>
<dbReference type="InterPro" id="IPR050516">
    <property type="entry name" value="Olfactory_GPCR"/>
</dbReference>
<dbReference type="Ensembl" id="ENSSPUT00000016717.1">
    <property type="protein sequence ID" value="ENSSPUP00000015678.1"/>
    <property type="gene ID" value="ENSSPUG00000012118.1"/>
</dbReference>
<dbReference type="GO" id="GO:0004984">
    <property type="term" value="F:olfactory receptor activity"/>
    <property type="evidence" value="ECO:0007669"/>
    <property type="project" value="InterPro"/>
</dbReference>
<evidence type="ECO:0000256" key="1">
    <source>
        <dbReference type="ARBA" id="ARBA00004651"/>
    </source>
</evidence>
<evidence type="ECO:0000256" key="10">
    <source>
        <dbReference type="SAM" id="Phobius"/>
    </source>
</evidence>
<dbReference type="GO" id="GO:0004930">
    <property type="term" value="F:G protein-coupled receptor activity"/>
    <property type="evidence" value="ECO:0007669"/>
    <property type="project" value="UniProtKB-KW"/>
</dbReference>
<keyword evidence="8" id="KW-0675">Receptor</keyword>
<evidence type="ECO:0000256" key="7">
    <source>
        <dbReference type="ARBA" id="ARBA00023136"/>
    </source>
</evidence>
<dbReference type="PANTHER" id="PTHR26452">
    <property type="entry name" value="OLFACTORY RECEPTOR"/>
    <property type="match status" value="1"/>
</dbReference>
<evidence type="ECO:0000313" key="13">
    <source>
        <dbReference type="Proteomes" id="UP000694392"/>
    </source>
</evidence>
<dbReference type="InterPro" id="IPR000276">
    <property type="entry name" value="GPCR_Rhodpsn"/>
</dbReference>
<feature type="transmembrane region" description="Helical" evidence="10">
    <location>
        <begin position="28"/>
        <end position="54"/>
    </location>
</feature>
<name>A0A8D0H878_SPHPU</name>
<evidence type="ECO:0000256" key="9">
    <source>
        <dbReference type="ARBA" id="ARBA00023224"/>
    </source>
</evidence>
<organism evidence="12 13">
    <name type="scientific">Sphenodon punctatus</name>
    <name type="common">Tuatara</name>
    <name type="synonym">Hatteria punctata</name>
    <dbReference type="NCBI Taxonomy" id="8508"/>
    <lineage>
        <taxon>Eukaryota</taxon>
        <taxon>Metazoa</taxon>
        <taxon>Chordata</taxon>
        <taxon>Craniata</taxon>
        <taxon>Vertebrata</taxon>
        <taxon>Euteleostomi</taxon>
        <taxon>Lepidosauria</taxon>
        <taxon>Sphenodontia</taxon>
        <taxon>Sphenodontidae</taxon>
        <taxon>Sphenodon</taxon>
    </lineage>
</organism>
<evidence type="ECO:0000256" key="6">
    <source>
        <dbReference type="ARBA" id="ARBA00023040"/>
    </source>
</evidence>
<dbReference type="Pfam" id="PF13853">
    <property type="entry name" value="7tm_4"/>
    <property type="match status" value="1"/>
</dbReference>
<dbReference type="InterPro" id="IPR000725">
    <property type="entry name" value="Olfact_rcpt"/>
</dbReference>
<sequence length="96" mass="10827">MKKAGWGNQTAITEFILLGFGDLPELQILLFLLFLLIYFVTVAGNLIIIVLILADQDLHTPMYFFLANLSFLETCYTSTILPRLLAKCPKISSYLP</sequence>
<accession>A0A8D0H878</accession>
<keyword evidence="13" id="KW-1185">Reference proteome</keyword>
<keyword evidence="5 10" id="KW-1133">Transmembrane helix</keyword>
<evidence type="ECO:0000256" key="5">
    <source>
        <dbReference type="ARBA" id="ARBA00022989"/>
    </source>
</evidence>
<dbReference type="GO" id="GO:0005886">
    <property type="term" value="C:plasma membrane"/>
    <property type="evidence" value="ECO:0007669"/>
    <property type="project" value="UniProtKB-SubCell"/>
</dbReference>
<dbReference type="GeneTree" id="ENSGT01150000286948"/>
<dbReference type="AlphaFoldDB" id="A0A8D0H878"/>